<evidence type="ECO:0000256" key="2">
    <source>
        <dbReference type="SAM" id="MobiDB-lite"/>
    </source>
</evidence>
<keyword evidence="1" id="KW-0999">Mitochondrion inner membrane</keyword>
<keyword evidence="1" id="KW-0811">Translocation</keyword>
<comment type="domain">
    <text evidence="1">The twin CX3C motif contains 4 conserved Cys residues that form 2 disulfide bonds in the mitochondrial intermembrane space.</text>
</comment>
<comment type="caution">
    <text evidence="4">The sequence shown here is derived from an EMBL/GenBank/DDBJ whole genome shotgun (WGS) entry which is preliminary data.</text>
</comment>
<sequence>MSDLFGSSSSDSNFGSGNDTGKLQEELQQLEALTELQSQIVEFTDVCWEKCMGTPGAKLDARTETCMKNCVERFLDVTMLVTNRFAQIAEKSHR</sequence>
<dbReference type="Gene3D" id="1.10.287.810">
    <property type="entry name" value="Mitochondrial import inner membrane translocase subunit tim13 like domains"/>
    <property type="match status" value="1"/>
</dbReference>
<dbReference type="SUPFAM" id="SSF144122">
    <property type="entry name" value="Tim10-like"/>
    <property type="match status" value="1"/>
</dbReference>
<dbReference type="InterPro" id="IPR004217">
    <property type="entry name" value="Tim10-like"/>
</dbReference>
<dbReference type="GO" id="GO:0005743">
    <property type="term" value="C:mitochondrial inner membrane"/>
    <property type="evidence" value="ECO:0007669"/>
    <property type="project" value="UniProtKB-SubCell"/>
</dbReference>
<dbReference type="GO" id="GO:0015031">
    <property type="term" value="P:protein transport"/>
    <property type="evidence" value="ECO:0007669"/>
    <property type="project" value="UniProtKB-KW"/>
</dbReference>
<gene>
    <name evidence="4" type="ORF">ONE63_006017</name>
</gene>
<dbReference type="EMBL" id="JAPTSV010000003">
    <property type="protein sequence ID" value="KAJ1529213.1"/>
    <property type="molecule type" value="Genomic_DNA"/>
</dbReference>
<feature type="domain" description="Tim10-like" evidence="3">
    <location>
        <begin position="26"/>
        <end position="87"/>
    </location>
</feature>
<keyword evidence="1" id="KW-0813">Transport</keyword>
<keyword evidence="1" id="KW-0472">Membrane</keyword>
<organism evidence="4 5">
    <name type="scientific">Megalurothrips usitatus</name>
    <name type="common">bean blossom thrips</name>
    <dbReference type="NCBI Taxonomy" id="439358"/>
    <lineage>
        <taxon>Eukaryota</taxon>
        <taxon>Metazoa</taxon>
        <taxon>Ecdysozoa</taxon>
        <taxon>Arthropoda</taxon>
        <taxon>Hexapoda</taxon>
        <taxon>Insecta</taxon>
        <taxon>Pterygota</taxon>
        <taxon>Neoptera</taxon>
        <taxon>Paraneoptera</taxon>
        <taxon>Thysanoptera</taxon>
        <taxon>Terebrantia</taxon>
        <taxon>Thripoidea</taxon>
        <taxon>Thripidae</taxon>
        <taxon>Megalurothrips</taxon>
    </lineage>
</organism>
<dbReference type="Pfam" id="PF02953">
    <property type="entry name" value="zf-Tim10_DDP"/>
    <property type="match status" value="1"/>
</dbReference>
<feature type="compositionally biased region" description="Low complexity" evidence="2">
    <location>
        <begin position="1"/>
        <end position="19"/>
    </location>
</feature>
<evidence type="ECO:0000313" key="4">
    <source>
        <dbReference type="EMBL" id="KAJ1529213.1"/>
    </source>
</evidence>
<keyword evidence="1" id="KW-0496">Mitochondrion</keyword>
<dbReference type="Proteomes" id="UP001075354">
    <property type="component" value="Chromosome 3"/>
</dbReference>
<evidence type="ECO:0000259" key="3">
    <source>
        <dbReference type="Pfam" id="PF02953"/>
    </source>
</evidence>
<protein>
    <recommendedName>
        <fullName evidence="1">Mitochondrial import inner membrane translocase subunit</fullName>
    </recommendedName>
</protein>
<feature type="region of interest" description="Disordered" evidence="2">
    <location>
        <begin position="1"/>
        <end position="21"/>
    </location>
</feature>
<name>A0AAV7XWA2_9NEOP</name>
<keyword evidence="1" id="KW-1015">Disulfide bond</keyword>
<keyword evidence="5" id="KW-1185">Reference proteome</keyword>
<comment type="subunit">
    <text evidence="1">Heterohexamer.</text>
</comment>
<comment type="function">
    <text evidence="1">Mitochondrial intermembrane chaperone that participates in the import and insertion of some multi-pass transmembrane proteins into the mitochondrial inner membrane. Also required for the transfer of beta-barrel precursors from the TOM complex to the sorting and assembly machinery (SAM complex) of the outer membrane. Acts as a chaperone-like protein that protects the hydrophobic precursors from aggregation and guide them through the mitochondrial intermembrane space.</text>
</comment>
<reference evidence="4" key="1">
    <citation type="submission" date="2022-12" db="EMBL/GenBank/DDBJ databases">
        <title>Chromosome-level genome assembly of the bean flower thrips Megalurothrips usitatus.</title>
        <authorList>
            <person name="Ma L."/>
            <person name="Liu Q."/>
            <person name="Li H."/>
            <person name="Cai W."/>
        </authorList>
    </citation>
    <scope>NUCLEOTIDE SEQUENCE</scope>
    <source>
        <strain evidence="4">Cailab_2022a</strain>
    </source>
</reference>
<dbReference type="InterPro" id="IPR035427">
    <property type="entry name" value="Tim10-like_dom_sf"/>
</dbReference>
<comment type="similarity">
    <text evidence="1">Belongs to the small Tim family.</text>
</comment>
<evidence type="ECO:0000256" key="1">
    <source>
        <dbReference type="RuleBase" id="RU367043"/>
    </source>
</evidence>
<proteinExistence type="inferred from homology"/>
<accession>A0AAV7XWA2</accession>
<dbReference type="AlphaFoldDB" id="A0AAV7XWA2"/>
<evidence type="ECO:0000313" key="5">
    <source>
        <dbReference type="Proteomes" id="UP001075354"/>
    </source>
</evidence>
<keyword evidence="1" id="KW-0143">Chaperone</keyword>
<keyword evidence="1" id="KW-0653">Protein transport</keyword>
<comment type="subcellular location">
    <subcellularLocation>
        <location evidence="1">Mitochondrion inner membrane</location>
        <topology evidence="1">Peripheral membrane protein</topology>
        <orientation evidence="1">Intermembrane side</orientation>
    </subcellularLocation>
</comment>